<dbReference type="PRINTS" id="PR00109">
    <property type="entry name" value="TYRKINASE"/>
</dbReference>
<dbReference type="PROSITE" id="PS00109">
    <property type="entry name" value="PROTEIN_KINASE_TYR"/>
    <property type="match status" value="1"/>
</dbReference>
<evidence type="ECO:0000256" key="2">
    <source>
        <dbReference type="ARBA" id="ARBA00011902"/>
    </source>
</evidence>
<evidence type="ECO:0000256" key="3">
    <source>
        <dbReference type="ARBA" id="ARBA00022679"/>
    </source>
</evidence>
<keyword evidence="8" id="KW-0675">Receptor</keyword>
<dbReference type="EMBL" id="AF016247">
    <property type="protein sequence ID" value="AAD01584.1"/>
    <property type="molecule type" value="mRNA"/>
</dbReference>
<dbReference type="EC" id="2.7.10.1" evidence="2"/>
<keyword evidence="6" id="KW-0067">ATP-binding</keyword>
<dbReference type="PROSITE" id="PS00239">
    <property type="entry name" value="RECEPTOR_TYR_KIN_II"/>
    <property type="match status" value="1"/>
</dbReference>
<dbReference type="PANTHER" id="PTHR24416:SF295">
    <property type="entry name" value="DISCOIDIN DOMAIN-CONTAINING RECEPTOR 2"/>
    <property type="match status" value="1"/>
</dbReference>
<dbReference type="InterPro" id="IPR008266">
    <property type="entry name" value="Tyr_kinase_AS"/>
</dbReference>
<dbReference type="Pfam" id="PF07714">
    <property type="entry name" value="PK_Tyr_Ser-Thr"/>
    <property type="match status" value="1"/>
</dbReference>
<keyword evidence="4" id="KW-0547">Nucleotide-binding</keyword>
<comment type="subcellular location">
    <subcellularLocation>
        <location evidence="1">Membrane</location>
        <topology evidence="1">Single-pass type I membrane protein</topology>
    </subcellularLocation>
</comment>
<keyword evidence="3" id="KW-0808">Transferase</keyword>
<gene>
    <name evidence="11" type="primary">tyro10</name>
</gene>
<evidence type="ECO:0000256" key="9">
    <source>
        <dbReference type="ARBA" id="ARBA00051243"/>
    </source>
</evidence>
<dbReference type="PROSITE" id="PS50011">
    <property type="entry name" value="PROTEIN_KINASE_DOM"/>
    <property type="match status" value="1"/>
</dbReference>
<evidence type="ECO:0000256" key="5">
    <source>
        <dbReference type="ARBA" id="ARBA00022777"/>
    </source>
</evidence>
<evidence type="ECO:0000256" key="8">
    <source>
        <dbReference type="ARBA" id="ARBA00023170"/>
    </source>
</evidence>
<evidence type="ECO:0000256" key="1">
    <source>
        <dbReference type="ARBA" id="ARBA00004479"/>
    </source>
</evidence>
<dbReference type="InterPro" id="IPR011009">
    <property type="entry name" value="Kinase-like_dom_sf"/>
</dbReference>
<evidence type="ECO:0000256" key="6">
    <source>
        <dbReference type="ARBA" id="ARBA00022840"/>
    </source>
</evidence>
<dbReference type="GO" id="GO:0004714">
    <property type="term" value="F:transmembrane receptor protein tyrosine kinase activity"/>
    <property type="evidence" value="ECO:0007669"/>
    <property type="project" value="UniProtKB-EC"/>
</dbReference>
<comment type="catalytic activity">
    <reaction evidence="9">
        <text>L-tyrosyl-[protein] + ATP = O-phospho-L-tyrosyl-[protein] + ADP + H(+)</text>
        <dbReference type="Rhea" id="RHEA:10596"/>
        <dbReference type="Rhea" id="RHEA-COMP:10136"/>
        <dbReference type="Rhea" id="RHEA-COMP:20101"/>
        <dbReference type="ChEBI" id="CHEBI:15378"/>
        <dbReference type="ChEBI" id="CHEBI:30616"/>
        <dbReference type="ChEBI" id="CHEBI:46858"/>
        <dbReference type="ChEBI" id="CHEBI:61978"/>
        <dbReference type="ChEBI" id="CHEBI:456216"/>
        <dbReference type="EC" id="2.7.10.1"/>
    </reaction>
</comment>
<evidence type="ECO:0000259" key="10">
    <source>
        <dbReference type="PROSITE" id="PS50011"/>
    </source>
</evidence>
<sequence>MFMATQITSGMKYLSSLNCVHRDLATRNCLVGKNYTIMIADFGMSRNLYSGDYYRIQGRTVLPIRRMSWESILLDKFTTAMMCGGFGVTLWETCTSRQEQPSSQLSDEQVIENTGEFFRDQGRQTYLPQPAACPDSVYKLMLRCWRRETKHRPSFQGNTTFCFLQARS</sequence>
<dbReference type="GO" id="GO:0007169">
    <property type="term" value="P:cell surface receptor protein tyrosine kinase signaling pathway"/>
    <property type="evidence" value="ECO:0007669"/>
    <property type="project" value="InterPro"/>
</dbReference>
<dbReference type="FunFam" id="1.10.510.10:FF:000053">
    <property type="entry name" value="Epithelial discoidin domain-containing receptor 1"/>
    <property type="match status" value="1"/>
</dbReference>
<name>Q9Z2U9_RAT</name>
<dbReference type="InterPro" id="IPR001245">
    <property type="entry name" value="Ser-Thr/Tyr_kinase_cat_dom"/>
</dbReference>
<dbReference type="GO" id="GO:0005524">
    <property type="term" value="F:ATP binding"/>
    <property type="evidence" value="ECO:0007669"/>
    <property type="project" value="UniProtKB-KW"/>
</dbReference>
<dbReference type="InterPro" id="IPR050122">
    <property type="entry name" value="RTK"/>
</dbReference>
<dbReference type="PANTHER" id="PTHR24416">
    <property type="entry name" value="TYROSINE-PROTEIN KINASE RECEPTOR"/>
    <property type="match status" value="1"/>
</dbReference>
<evidence type="ECO:0000256" key="7">
    <source>
        <dbReference type="ARBA" id="ARBA00023137"/>
    </source>
</evidence>
<dbReference type="SMART" id="SM00219">
    <property type="entry name" value="TyrKc"/>
    <property type="match status" value="1"/>
</dbReference>
<proteinExistence type="evidence at transcript level"/>
<feature type="domain" description="Protein kinase" evidence="10">
    <location>
        <begin position="1"/>
        <end position="164"/>
    </location>
</feature>
<dbReference type="InterPro" id="IPR000719">
    <property type="entry name" value="Prot_kinase_dom"/>
</dbReference>
<accession>Q9Z2U9</accession>
<evidence type="ECO:0000313" key="11">
    <source>
        <dbReference type="EMBL" id="AAD01584.1"/>
    </source>
</evidence>
<dbReference type="Gene3D" id="1.10.510.10">
    <property type="entry name" value="Transferase(Phosphotransferase) domain 1"/>
    <property type="match status" value="1"/>
</dbReference>
<reference evidence="11" key="1">
    <citation type="submission" date="1997-07" db="EMBL/GenBank/DDBJ databases">
        <authorList>
            <person name="Friedman S.L."/>
            <person name="Chang K.B."/>
            <person name="Ankoma-Sey V."/>
        </authorList>
    </citation>
    <scope>NUCLEOTIDE SEQUENCE</scope>
    <source>
        <strain evidence="11">Sprague-Dawley</strain>
    </source>
</reference>
<dbReference type="GO" id="GO:0016020">
    <property type="term" value="C:membrane"/>
    <property type="evidence" value="ECO:0007669"/>
    <property type="project" value="UniProtKB-SubCell"/>
</dbReference>
<dbReference type="AlphaFoldDB" id="Q9Z2U9"/>
<keyword evidence="5" id="KW-0418">Kinase</keyword>
<protein>
    <recommendedName>
        <fullName evidence="2">receptor protein-tyrosine kinase</fullName>
        <ecNumber evidence="2">2.7.10.1</ecNumber>
    </recommendedName>
</protein>
<dbReference type="PhylomeDB" id="Q9Z2U9"/>
<evidence type="ECO:0000256" key="4">
    <source>
        <dbReference type="ARBA" id="ARBA00022741"/>
    </source>
</evidence>
<dbReference type="SUPFAM" id="SSF56112">
    <property type="entry name" value="Protein kinase-like (PK-like)"/>
    <property type="match status" value="1"/>
</dbReference>
<dbReference type="UCSC" id="RGD:619855">
    <property type="organism name" value="rat"/>
</dbReference>
<dbReference type="InterPro" id="IPR002011">
    <property type="entry name" value="Tyr_kinase_rcpt_2_CS"/>
</dbReference>
<keyword evidence="7" id="KW-0829">Tyrosine-protein kinase</keyword>
<dbReference type="InterPro" id="IPR020635">
    <property type="entry name" value="Tyr_kinase_cat_dom"/>
</dbReference>
<organism evidence="11">
    <name type="scientific">Rattus norvegicus</name>
    <name type="common">Rat</name>
    <dbReference type="NCBI Taxonomy" id="10116"/>
    <lineage>
        <taxon>Eukaryota</taxon>
        <taxon>Metazoa</taxon>
        <taxon>Chordata</taxon>
        <taxon>Craniata</taxon>
        <taxon>Vertebrata</taxon>
        <taxon>Euteleostomi</taxon>
        <taxon>Mammalia</taxon>
        <taxon>Eutheria</taxon>
        <taxon>Euarchontoglires</taxon>
        <taxon>Glires</taxon>
        <taxon>Rodentia</taxon>
        <taxon>Myomorpha</taxon>
        <taxon>Muroidea</taxon>
        <taxon>Muridae</taxon>
        <taxon>Murinae</taxon>
        <taxon>Rattus</taxon>
    </lineage>
</organism>